<dbReference type="Gene3D" id="3.40.50.1390">
    <property type="entry name" value="Resolvase, N-terminal catalytic domain"/>
    <property type="match status" value="1"/>
</dbReference>
<dbReference type="PANTHER" id="PTHR30461:SF26">
    <property type="entry name" value="RESOLVASE HOMOLOG YNEB"/>
    <property type="match status" value="1"/>
</dbReference>
<dbReference type="InterPro" id="IPR036162">
    <property type="entry name" value="Resolvase-like_N_sf"/>
</dbReference>
<evidence type="ECO:0000256" key="1">
    <source>
        <dbReference type="ARBA" id="ARBA00009913"/>
    </source>
</evidence>
<comment type="caution">
    <text evidence="3">The sequence shown here is derived from an EMBL/GenBank/DDBJ whole genome shotgun (WGS) entry which is preliminary data.</text>
</comment>
<dbReference type="AlphaFoldDB" id="A0A9D1FEJ8"/>
<dbReference type="SMART" id="SM00857">
    <property type="entry name" value="Resolvase"/>
    <property type="match status" value="1"/>
</dbReference>
<dbReference type="PANTHER" id="PTHR30461">
    <property type="entry name" value="DNA-INVERTASE FROM LAMBDOID PROPHAGE"/>
    <property type="match status" value="1"/>
</dbReference>
<comment type="similarity">
    <text evidence="1">Belongs to the site-specific recombinase resolvase family.</text>
</comment>
<evidence type="ECO:0000313" key="4">
    <source>
        <dbReference type="Proteomes" id="UP000824001"/>
    </source>
</evidence>
<dbReference type="InterPro" id="IPR050639">
    <property type="entry name" value="SSR_resolvase"/>
</dbReference>
<feature type="domain" description="Resolvase/invertase-type recombinase catalytic" evidence="2">
    <location>
        <begin position="3"/>
        <end position="134"/>
    </location>
</feature>
<evidence type="ECO:0000313" key="3">
    <source>
        <dbReference type="EMBL" id="HIS67061.1"/>
    </source>
</evidence>
<dbReference type="PROSITE" id="PS51736">
    <property type="entry name" value="RECOMBINASES_3"/>
    <property type="match status" value="1"/>
</dbReference>
<name>A0A9D1FEJ8_9FIRM</name>
<dbReference type="Proteomes" id="UP000824001">
    <property type="component" value="Unassembled WGS sequence"/>
</dbReference>
<dbReference type="SUPFAM" id="SSF53041">
    <property type="entry name" value="Resolvase-like"/>
    <property type="match status" value="1"/>
</dbReference>
<dbReference type="GO" id="GO:0003677">
    <property type="term" value="F:DNA binding"/>
    <property type="evidence" value="ECO:0007669"/>
    <property type="project" value="InterPro"/>
</dbReference>
<dbReference type="GO" id="GO:0000150">
    <property type="term" value="F:DNA strand exchange activity"/>
    <property type="evidence" value="ECO:0007669"/>
    <property type="project" value="InterPro"/>
</dbReference>
<dbReference type="EMBL" id="DVJK01000160">
    <property type="protein sequence ID" value="HIS67061.1"/>
    <property type="molecule type" value="Genomic_DNA"/>
</dbReference>
<accession>A0A9D1FEJ8</accession>
<gene>
    <name evidence="3" type="ORF">IAC18_05795</name>
</gene>
<sequence>MNRTVIYARTACPNEAELNWQVQVLRGLAAELNLNATHIIRETASGLNFERQGLRELMGLVKAHEVDTILMKDLARIGRDIPQVIDVLEELNKYGITLIIQGGDTVETSNPLCTLLRRFTPHPGLEVVLASPTE</sequence>
<organism evidence="3 4">
    <name type="scientific">Candidatus Scatomorpha merdipullorum</name>
    <dbReference type="NCBI Taxonomy" id="2840927"/>
    <lineage>
        <taxon>Bacteria</taxon>
        <taxon>Bacillati</taxon>
        <taxon>Bacillota</taxon>
        <taxon>Clostridia</taxon>
        <taxon>Eubacteriales</taxon>
        <taxon>Candidatus Scatomorpha</taxon>
    </lineage>
</organism>
<reference evidence="3" key="1">
    <citation type="submission" date="2020-10" db="EMBL/GenBank/DDBJ databases">
        <authorList>
            <person name="Gilroy R."/>
        </authorList>
    </citation>
    <scope>NUCLEOTIDE SEQUENCE</scope>
    <source>
        <strain evidence="3">ChiHjej10B9-9673</strain>
    </source>
</reference>
<reference evidence="3" key="2">
    <citation type="journal article" date="2021" name="PeerJ">
        <title>Extensive microbial diversity within the chicken gut microbiome revealed by metagenomics and culture.</title>
        <authorList>
            <person name="Gilroy R."/>
            <person name="Ravi A."/>
            <person name="Getino M."/>
            <person name="Pursley I."/>
            <person name="Horton D.L."/>
            <person name="Alikhan N.F."/>
            <person name="Baker D."/>
            <person name="Gharbi K."/>
            <person name="Hall N."/>
            <person name="Watson M."/>
            <person name="Adriaenssens E.M."/>
            <person name="Foster-Nyarko E."/>
            <person name="Jarju S."/>
            <person name="Secka A."/>
            <person name="Antonio M."/>
            <person name="Oren A."/>
            <person name="Chaudhuri R.R."/>
            <person name="La Ragione R."/>
            <person name="Hildebrand F."/>
            <person name="Pallen M.J."/>
        </authorList>
    </citation>
    <scope>NUCLEOTIDE SEQUENCE</scope>
    <source>
        <strain evidence="3">ChiHjej10B9-9673</strain>
    </source>
</reference>
<proteinExistence type="inferred from homology"/>
<dbReference type="InterPro" id="IPR006119">
    <property type="entry name" value="Resolv_N"/>
</dbReference>
<evidence type="ECO:0000259" key="2">
    <source>
        <dbReference type="PROSITE" id="PS51736"/>
    </source>
</evidence>
<protein>
    <submittedName>
        <fullName evidence="3">Recombinase family protein</fullName>
    </submittedName>
</protein>
<dbReference type="Pfam" id="PF00239">
    <property type="entry name" value="Resolvase"/>
    <property type="match status" value="1"/>
</dbReference>